<keyword evidence="1" id="KW-1133">Transmembrane helix</keyword>
<comment type="caution">
    <text evidence="2">The sequence shown here is derived from an EMBL/GenBank/DDBJ whole genome shotgun (WGS) entry which is preliminary data.</text>
</comment>
<feature type="transmembrane region" description="Helical" evidence="1">
    <location>
        <begin position="563"/>
        <end position="586"/>
    </location>
</feature>
<dbReference type="OrthoDB" id="9816462at2"/>
<keyword evidence="1" id="KW-0812">Transmembrane</keyword>
<evidence type="ECO:0008006" key="4">
    <source>
        <dbReference type="Google" id="ProtNLM"/>
    </source>
</evidence>
<proteinExistence type="predicted"/>
<evidence type="ECO:0000313" key="3">
    <source>
        <dbReference type="Proteomes" id="UP000017404"/>
    </source>
</evidence>
<dbReference type="Proteomes" id="UP000017404">
    <property type="component" value="Unassembled WGS sequence"/>
</dbReference>
<accession>V2UW26</accession>
<dbReference type="EMBL" id="AYEV01000034">
    <property type="protein sequence ID" value="ESK54222.1"/>
    <property type="molecule type" value="Genomic_DNA"/>
</dbReference>
<keyword evidence="1" id="KW-0472">Membrane</keyword>
<feature type="transmembrane region" description="Helical" evidence="1">
    <location>
        <begin position="367"/>
        <end position="385"/>
    </location>
</feature>
<dbReference type="AlphaFoldDB" id="V2UW26"/>
<feature type="transmembrane region" description="Helical" evidence="1">
    <location>
        <begin position="592"/>
        <end position="611"/>
    </location>
</feature>
<dbReference type="eggNOG" id="COG0484">
    <property type="taxonomic scope" value="Bacteria"/>
</dbReference>
<feature type="transmembrane region" description="Helical" evidence="1">
    <location>
        <begin position="522"/>
        <end position="542"/>
    </location>
</feature>
<name>V2UW26_9GAMM</name>
<organism evidence="2 3">
    <name type="scientific">Acinetobacter tjernbergiae DSM 14971 = CIP 107465</name>
    <dbReference type="NCBI Taxonomy" id="1120928"/>
    <lineage>
        <taxon>Bacteria</taxon>
        <taxon>Pseudomonadati</taxon>
        <taxon>Pseudomonadota</taxon>
        <taxon>Gammaproteobacteria</taxon>
        <taxon>Moraxellales</taxon>
        <taxon>Moraxellaceae</taxon>
        <taxon>Acinetobacter</taxon>
    </lineage>
</organism>
<feature type="transmembrane region" description="Helical" evidence="1">
    <location>
        <begin position="397"/>
        <end position="417"/>
    </location>
</feature>
<evidence type="ECO:0000313" key="2">
    <source>
        <dbReference type="EMBL" id="ESK54222.1"/>
    </source>
</evidence>
<keyword evidence="3" id="KW-1185">Reference proteome</keyword>
<dbReference type="STRING" id="202955.GCA_000759995_01777"/>
<feature type="transmembrane region" description="Helical" evidence="1">
    <location>
        <begin position="490"/>
        <end position="516"/>
    </location>
</feature>
<protein>
    <recommendedName>
        <fullName evidence="4">J domain-containing protein</fullName>
    </recommendedName>
</protein>
<reference evidence="2 3" key="1">
    <citation type="submission" date="2013-10" db="EMBL/GenBank/DDBJ databases">
        <title>The Genome Sequence of Acinetobacter tjernbergiae CIP107465.</title>
        <authorList>
            <consortium name="The Broad Institute Genomics Platform"/>
            <consortium name="The Broad Institute Genome Sequencing Center for Infectious Disease"/>
            <person name="Cerqueira G."/>
            <person name="Feldgarden M."/>
            <person name="Courvalin P."/>
            <person name="Grillot-Courvalin C."/>
            <person name="Clermont D."/>
            <person name="Rocha E."/>
            <person name="Yoon E.-J."/>
            <person name="Nemec A."/>
            <person name="Young S.K."/>
            <person name="Zeng Q."/>
            <person name="Gargeya S."/>
            <person name="Fitzgerald M."/>
            <person name="Abouelleil A."/>
            <person name="Alvarado L."/>
            <person name="Berlin A.M."/>
            <person name="Chapman S.B."/>
            <person name="Gainer-Dewar J."/>
            <person name="Goldberg J."/>
            <person name="Gnerre S."/>
            <person name="Griggs A."/>
            <person name="Gujja S."/>
            <person name="Hansen M."/>
            <person name="Howarth C."/>
            <person name="Imamovic A."/>
            <person name="Ireland A."/>
            <person name="Larimer J."/>
            <person name="McCowan C."/>
            <person name="Murphy C."/>
            <person name="Pearson M."/>
            <person name="Poon T.W."/>
            <person name="Priest M."/>
            <person name="Roberts A."/>
            <person name="Saif S."/>
            <person name="Shea T."/>
            <person name="Sykes S."/>
            <person name="Wortman J."/>
            <person name="Nusbaum C."/>
            <person name="Birren B."/>
        </authorList>
    </citation>
    <scope>NUCLEOTIDE SEQUENCE [LARGE SCALE GENOMIC DNA]</scope>
    <source>
        <strain evidence="2 3">CIP 107465</strain>
    </source>
</reference>
<gene>
    <name evidence="2" type="ORF">F990_02896</name>
</gene>
<dbReference type="RefSeq" id="WP_018678675.1">
    <property type="nucleotide sequence ID" value="NZ_AYEV01000034.1"/>
</dbReference>
<dbReference type="PATRIC" id="fig|1120928.5.peg.2928"/>
<sequence>MTAWQRLGLEPTDNQREIKKAYAKQLKLIDQDQQPDDFIALRAAFEQAQYEAEHMAYEYDDSDDYFFENETSDVYVAQHHQTLSIEDQLNHSFLKIEQHISIYDINFNIRDELTQFDLLLQTCENSDLKNSYTDKIKDLLKKYDLDDFLTIFKDEETKENITPSIINQIYNDGTDQAELTPDHAEEVLAENTASLIPIYLNEVTEALWNKDIDDITFDKFKYLLNQKFDIPLSQQIQIKDQLIAPLAEIDSSTLQPEYFRFLELWHETYPDDANQYDQSYYSNLLQEKLTNYLSKRQLLKKLPQDQYLQLQELSGEKEFKPFKMLKLRRKFRKAYSKPTIDIVINEFQIQNSAQNQNYIFLKSLDNFKKLALISLIFIIGTFYFSEKLFNSTLYRETGFVTTFLFCLTFIFILQPIFQTKILGRENHEEKLISYRKIWLLSGFIFCGFAPLLPEILHQVLTYGWLVCSIILLGSIQLNTETGINKLLQSVFITFDIWMINIGLTAISIVLMTLFYLIGEPNYPWLVAYSLIPVSLLLLPESFRPLFYIFGYNKNRPELTEKKVFYKSIFVILFRLSWVFGFSFFLVSENFKSFMYASCIILASTIITGISTKTISSFIKYTTYIGLFFLTLYSIIGPIIIAYFLYCSLKAKKIIRA</sequence>
<feature type="transmembrane region" description="Helical" evidence="1">
    <location>
        <begin position="623"/>
        <end position="645"/>
    </location>
</feature>
<feature type="transmembrane region" description="Helical" evidence="1">
    <location>
        <begin position="437"/>
        <end position="453"/>
    </location>
</feature>
<evidence type="ECO:0000256" key="1">
    <source>
        <dbReference type="SAM" id="Phobius"/>
    </source>
</evidence>